<dbReference type="OrthoDB" id="3231000at2759"/>
<proteinExistence type="predicted"/>
<keyword evidence="2 6" id="KW-0812">Transmembrane</keyword>
<keyword evidence="4 6" id="KW-0472">Membrane</keyword>
<evidence type="ECO:0000256" key="2">
    <source>
        <dbReference type="ARBA" id="ARBA00022692"/>
    </source>
</evidence>
<dbReference type="AlphaFoldDB" id="A0A9N9Q6L2"/>
<comment type="caution">
    <text evidence="7">The sequence shown here is derived from an EMBL/GenBank/DDBJ whole genome shotgun (WGS) entry which is preliminary data.</text>
</comment>
<evidence type="ECO:0000313" key="8">
    <source>
        <dbReference type="Proteomes" id="UP000701801"/>
    </source>
</evidence>
<organism evidence="7 8">
    <name type="scientific">Hymenoscyphus albidus</name>
    <dbReference type="NCBI Taxonomy" id="595503"/>
    <lineage>
        <taxon>Eukaryota</taxon>
        <taxon>Fungi</taxon>
        <taxon>Dikarya</taxon>
        <taxon>Ascomycota</taxon>
        <taxon>Pezizomycotina</taxon>
        <taxon>Leotiomycetes</taxon>
        <taxon>Helotiales</taxon>
        <taxon>Helotiaceae</taxon>
        <taxon>Hymenoscyphus</taxon>
    </lineage>
</organism>
<accession>A0A9N9Q6L2</accession>
<keyword evidence="8" id="KW-1185">Reference proteome</keyword>
<sequence length="395" mass="45408">MSTNDIDIENQSAIAAPSPQPEIQESVPMAVPEDPQSQEQQYNERGDTGGKYPYIDKIIELSETEARYEAQARKWQYELNLTPRSEINDFETYTATFDQLFGYIERSRECGNPCCYNLYCQGCVESPICAIFDFTSDDNLSAQSFTNTEIEDKFCEALEAPSSNVKTRIILVTLWNTSQTSEVNPHDIPPKTDFWPNMPGAKLTNFLGTKYDLDPLFYDQIMSDRERDFWKKGQGHGERQKSSTRYNFMKQIEPIYLLLGFNDVAIWEVAPRLWGVMKIGCPGPDQKTAIEDFQIILDQIDDYSDRLTSETANAESKKLNFFMKRCRRTLSRARLSEQYLRDKIQINVGTLSLEESRKSIQQANSIGRIYFFGFVFLPLSLVMSFYGMNINEIPG</sequence>
<feature type="compositionally biased region" description="Polar residues" evidence="5">
    <location>
        <begin position="1"/>
        <end position="13"/>
    </location>
</feature>
<feature type="region of interest" description="Disordered" evidence="5">
    <location>
        <begin position="1"/>
        <end position="25"/>
    </location>
</feature>
<name>A0A9N9Q6L2_9HELO</name>
<reference evidence="7" key="1">
    <citation type="submission" date="2021-07" db="EMBL/GenBank/DDBJ databases">
        <authorList>
            <person name="Durling M."/>
        </authorList>
    </citation>
    <scope>NUCLEOTIDE SEQUENCE</scope>
</reference>
<dbReference type="InterPro" id="IPR045863">
    <property type="entry name" value="CorA_TM1_TM2"/>
</dbReference>
<comment type="subcellular location">
    <subcellularLocation>
        <location evidence="1">Membrane</location>
        <topology evidence="1">Multi-pass membrane protein</topology>
    </subcellularLocation>
</comment>
<protein>
    <submittedName>
        <fullName evidence="7">Uncharacterized protein</fullName>
    </submittedName>
</protein>
<dbReference type="SUPFAM" id="SSF144083">
    <property type="entry name" value="Magnesium transport protein CorA, transmembrane region"/>
    <property type="match status" value="1"/>
</dbReference>
<evidence type="ECO:0000313" key="7">
    <source>
        <dbReference type="EMBL" id="CAG8981765.1"/>
    </source>
</evidence>
<dbReference type="GO" id="GO:0016020">
    <property type="term" value="C:membrane"/>
    <property type="evidence" value="ECO:0007669"/>
    <property type="project" value="UniProtKB-SubCell"/>
</dbReference>
<dbReference type="Gene3D" id="1.20.58.340">
    <property type="entry name" value="Magnesium transport protein CorA, transmembrane region"/>
    <property type="match status" value="1"/>
</dbReference>
<evidence type="ECO:0000256" key="5">
    <source>
        <dbReference type="SAM" id="MobiDB-lite"/>
    </source>
</evidence>
<feature type="transmembrane region" description="Helical" evidence="6">
    <location>
        <begin position="369"/>
        <end position="388"/>
    </location>
</feature>
<evidence type="ECO:0000256" key="4">
    <source>
        <dbReference type="ARBA" id="ARBA00023136"/>
    </source>
</evidence>
<evidence type="ECO:0000256" key="6">
    <source>
        <dbReference type="SAM" id="Phobius"/>
    </source>
</evidence>
<evidence type="ECO:0000256" key="3">
    <source>
        <dbReference type="ARBA" id="ARBA00022989"/>
    </source>
</evidence>
<evidence type="ECO:0000256" key="1">
    <source>
        <dbReference type="ARBA" id="ARBA00004141"/>
    </source>
</evidence>
<dbReference type="EMBL" id="CAJVRM010000518">
    <property type="protein sequence ID" value="CAG8981765.1"/>
    <property type="molecule type" value="Genomic_DNA"/>
</dbReference>
<gene>
    <name evidence="7" type="ORF">HYALB_00004707</name>
</gene>
<keyword evidence="3 6" id="KW-1133">Transmembrane helix</keyword>
<dbReference type="Proteomes" id="UP000701801">
    <property type="component" value="Unassembled WGS sequence"/>
</dbReference>